<evidence type="ECO:0000313" key="2">
    <source>
        <dbReference type="EMBL" id="DAF93183.1"/>
    </source>
</evidence>
<name>A0A8S5UFB6_9CAUD</name>
<sequence length="46" mass="5145">MKKDIILGVATLLTLVGVGFIITELLPDNKEQEEKGEYHDEEASEQ</sequence>
<dbReference type="EMBL" id="BK016080">
    <property type="protein sequence ID" value="DAF93183.1"/>
    <property type="molecule type" value="Genomic_DNA"/>
</dbReference>
<keyword evidence="1" id="KW-0472">Membrane</keyword>
<reference evidence="2" key="1">
    <citation type="journal article" date="2021" name="Proc. Natl. Acad. Sci. U.S.A.">
        <title>A Catalog of Tens of Thousands of Viruses from Human Metagenomes Reveals Hidden Associations with Chronic Diseases.</title>
        <authorList>
            <person name="Tisza M.J."/>
            <person name="Buck C.B."/>
        </authorList>
    </citation>
    <scope>NUCLEOTIDE SEQUENCE</scope>
    <source>
        <strain evidence="2">CtcyQ27</strain>
    </source>
</reference>
<evidence type="ECO:0000256" key="1">
    <source>
        <dbReference type="SAM" id="Phobius"/>
    </source>
</evidence>
<proteinExistence type="predicted"/>
<protein>
    <submittedName>
        <fullName evidence="2">Uncharacterized protein</fullName>
    </submittedName>
</protein>
<organism evidence="2">
    <name type="scientific">Myoviridae sp. ctcyQ27</name>
    <dbReference type="NCBI Taxonomy" id="2825139"/>
    <lineage>
        <taxon>Viruses</taxon>
        <taxon>Duplodnaviria</taxon>
        <taxon>Heunggongvirae</taxon>
        <taxon>Uroviricota</taxon>
        <taxon>Caudoviricetes</taxon>
    </lineage>
</organism>
<keyword evidence="1" id="KW-0812">Transmembrane</keyword>
<feature type="transmembrane region" description="Helical" evidence="1">
    <location>
        <begin position="6"/>
        <end position="26"/>
    </location>
</feature>
<accession>A0A8S5UFB6</accession>
<keyword evidence="1" id="KW-1133">Transmembrane helix</keyword>